<evidence type="ECO:0000256" key="2">
    <source>
        <dbReference type="ARBA" id="ARBA00023015"/>
    </source>
</evidence>
<evidence type="ECO:0000256" key="1">
    <source>
        <dbReference type="ARBA" id="ARBA00009437"/>
    </source>
</evidence>
<evidence type="ECO:0000313" key="6">
    <source>
        <dbReference type="EMBL" id="KTD16654.1"/>
    </source>
</evidence>
<dbReference type="PANTHER" id="PTHR30537:SF35">
    <property type="entry name" value="TRANSCRIPTIONAL REGULATORY PROTEIN"/>
    <property type="match status" value="1"/>
</dbReference>
<keyword evidence="4" id="KW-0804">Transcription</keyword>
<dbReference type="RefSeq" id="WP_064108410.1">
    <property type="nucleotide sequence ID" value="NZ_CAAAIC010000002.1"/>
</dbReference>
<comment type="caution">
    <text evidence="6">The sequence shown here is derived from an EMBL/GenBank/DDBJ whole genome shotgun (WGS) entry which is preliminary data.</text>
</comment>
<dbReference type="AlphaFoldDB" id="A0A0W0V945"/>
<dbReference type="SUPFAM" id="SSF53850">
    <property type="entry name" value="Periplasmic binding protein-like II"/>
    <property type="match status" value="1"/>
</dbReference>
<dbReference type="FunFam" id="1.10.10.10:FF:000001">
    <property type="entry name" value="LysR family transcriptional regulator"/>
    <property type="match status" value="1"/>
</dbReference>
<reference evidence="6 7" key="1">
    <citation type="submission" date="2015-11" db="EMBL/GenBank/DDBJ databases">
        <title>Genomic analysis of 38 Legionella species identifies large and diverse effector repertoires.</title>
        <authorList>
            <person name="Burstein D."/>
            <person name="Amaro F."/>
            <person name="Zusman T."/>
            <person name="Lifshitz Z."/>
            <person name="Cohen O."/>
            <person name="Gilbert J.A."/>
            <person name="Pupko T."/>
            <person name="Shuman H.A."/>
            <person name="Segal G."/>
        </authorList>
    </citation>
    <scope>NUCLEOTIDE SEQUENCE [LARGE SCALE GENOMIC DNA]</scope>
    <source>
        <strain evidence="6 7">BL-540</strain>
    </source>
</reference>
<keyword evidence="2" id="KW-0805">Transcription regulation</keyword>
<protein>
    <submittedName>
        <fullName evidence="6">Transcriptional regulator</fullName>
    </submittedName>
</protein>
<accession>A0A0W0V945</accession>
<dbReference type="InterPro" id="IPR036390">
    <property type="entry name" value="WH_DNA-bd_sf"/>
</dbReference>
<dbReference type="PATRIC" id="fig|456.5.peg.1019"/>
<dbReference type="PANTHER" id="PTHR30537">
    <property type="entry name" value="HTH-TYPE TRANSCRIPTIONAL REGULATOR"/>
    <property type="match status" value="1"/>
</dbReference>
<keyword evidence="7" id="KW-1185">Reference proteome</keyword>
<dbReference type="PROSITE" id="PS50931">
    <property type="entry name" value="HTH_LYSR"/>
    <property type="match status" value="1"/>
</dbReference>
<keyword evidence="3" id="KW-0238">DNA-binding</keyword>
<dbReference type="Gene3D" id="3.40.190.290">
    <property type="match status" value="1"/>
</dbReference>
<name>A0A0W0V945_9GAMM</name>
<dbReference type="SUPFAM" id="SSF46785">
    <property type="entry name" value="Winged helix' DNA-binding domain"/>
    <property type="match status" value="1"/>
</dbReference>
<dbReference type="GO" id="GO:0006351">
    <property type="term" value="P:DNA-templated transcription"/>
    <property type="evidence" value="ECO:0007669"/>
    <property type="project" value="TreeGrafter"/>
</dbReference>
<comment type="similarity">
    <text evidence="1">Belongs to the LysR transcriptional regulatory family.</text>
</comment>
<dbReference type="EMBL" id="LNYJ01000011">
    <property type="protein sequence ID" value="KTD16654.1"/>
    <property type="molecule type" value="Genomic_DNA"/>
</dbReference>
<feature type="domain" description="HTH lysR-type" evidence="5">
    <location>
        <begin position="1"/>
        <end position="59"/>
    </location>
</feature>
<dbReference type="PRINTS" id="PR00039">
    <property type="entry name" value="HTHLYSR"/>
</dbReference>
<dbReference type="InterPro" id="IPR036388">
    <property type="entry name" value="WH-like_DNA-bd_sf"/>
</dbReference>
<evidence type="ECO:0000256" key="3">
    <source>
        <dbReference type="ARBA" id="ARBA00023125"/>
    </source>
</evidence>
<dbReference type="Gene3D" id="1.10.10.10">
    <property type="entry name" value="Winged helix-like DNA-binding domain superfamily/Winged helix DNA-binding domain"/>
    <property type="match status" value="1"/>
</dbReference>
<gene>
    <name evidence="6" type="ORF">Ljor_0960</name>
</gene>
<dbReference type="InterPro" id="IPR005119">
    <property type="entry name" value="LysR_subst-bd"/>
</dbReference>
<evidence type="ECO:0000313" key="7">
    <source>
        <dbReference type="Proteomes" id="UP000055035"/>
    </source>
</evidence>
<dbReference type="GO" id="GO:0003700">
    <property type="term" value="F:DNA-binding transcription factor activity"/>
    <property type="evidence" value="ECO:0007669"/>
    <property type="project" value="InterPro"/>
</dbReference>
<organism evidence="6 7">
    <name type="scientific">Legionella jordanis</name>
    <dbReference type="NCBI Taxonomy" id="456"/>
    <lineage>
        <taxon>Bacteria</taxon>
        <taxon>Pseudomonadati</taxon>
        <taxon>Pseudomonadota</taxon>
        <taxon>Gammaproteobacteria</taxon>
        <taxon>Legionellales</taxon>
        <taxon>Legionellaceae</taxon>
        <taxon>Legionella</taxon>
    </lineage>
</organism>
<dbReference type="GO" id="GO:0043565">
    <property type="term" value="F:sequence-specific DNA binding"/>
    <property type="evidence" value="ECO:0007669"/>
    <property type="project" value="TreeGrafter"/>
</dbReference>
<dbReference type="Proteomes" id="UP000055035">
    <property type="component" value="Unassembled WGS sequence"/>
</dbReference>
<evidence type="ECO:0000256" key="4">
    <source>
        <dbReference type="ARBA" id="ARBA00023163"/>
    </source>
</evidence>
<dbReference type="InterPro" id="IPR058163">
    <property type="entry name" value="LysR-type_TF_proteobact-type"/>
</dbReference>
<dbReference type="Pfam" id="PF03466">
    <property type="entry name" value="LysR_substrate"/>
    <property type="match status" value="1"/>
</dbReference>
<dbReference type="InterPro" id="IPR000847">
    <property type="entry name" value="LysR_HTH_N"/>
</dbReference>
<evidence type="ECO:0000259" key="5">
    <source>
        <dbReference type="PROSITE" id="PS50931"/>
    </source>
</evidence>
<dbReference type="CDD" id="cd08422">
    <property type="entry name" value="PBP2_CrgA_like"/>
    <property type="match status" value="1"/>
</dbReference>
<sequence>MNTLTYIQTFYKVVQLRSFTAAAKQLGISVAAVSKQMRALEMELGVSLLERTTRRLSLTTIGQAYFREIEQVLQALEHAKTVVAAAQAEPTGLLRVKSSRFFAENVILPRMLMFRQKYPKLELDLSIAEEVPHLLEENLDVVYGMSMSVASNSIQKKISTTRYVFCASPAYLQEAGMPKKPTDLQQHNYLTHSMRSPNDKWTFPTGEVVVLKPALYLNDAATLASCAIHGLGIVALHHYQVADALAKGELVELFKDLPMPIIPLFLFYHPARFLQPKIRVWVEAMSTGLKPFM</sequence>
<proteinExistence type="inferred from homology"/>
<dbReference type="Pfam" id="PF00126">
    <property type="entry name" value="HTH_1"/>
    <property type="match status" value="1"/>
</dbReference>
<dbReference type="STRING" id="456.Ljor_0960"/>